<dbReference type="AlphaFoldDB" id="A0A7D6Z2J5"/>
<reference evidence="1 2" key="1">
    <citation type="submission" date="2020-07" db="EMBL/GenBank/DDBJ databases">
        <authorList>
            <person name="Zhuang K."/>
            <person name="Ran Y."/>
        </authorList>
    </citation>
    <scope>NUCLEOTIDE SEQUENCE [LARGE SCALE GENOMIC DNA]</scope>
    <source>
        <strain evidence="1 2">WCH-YHL-001</strain>
    </source>
</reference>
<organism evidence="1 2">
    <name type="scientific">Nocardia huaxiensis</name>
    <dbReference type="NCBI Taxonomy" id="2755382"/>
    <lineage>
        <taxon>Bacteria</taxon>
        <taxon>Bacillati</taxon>
        <taxon>Actinomycetota</taxon>
        <taxon>Actinomycetes</taxon>
        <taxon>Mycobacteriales</taxon>
        <taxon>Nocardiaceae</taxon>
        <taxon>Nocardia</taxon>
    </lineage>
</organism>
<dbReference type="RefSeq" id="WP_181580469.1">
    <property type="nucleotide sequence ID" value="NZ_CP059399.1"/>
</dbReference>
<dbReference type="Proteomes" id="UP000515512">
    <property type="component" value="Chromosome"/>
</dbReference>
<sequence>MDPNKALAEIRELIGQYTGIGVWDVHDLRKVARILIELTDQVAVLDDSLSEGGMLPKDWEWARTPGRA</sequence>
<proteinExistence type="predicted"/>
<protein>
    <submittedName>
        <fullName evidence="1">Uncharacterized protein</fullName>
    </submittedName>
</protein>
<accession>A0A7D6Z2J5</accession>
<gene>
    <name evidence="1" type="ORF">H0264_28875</name>
</gene>
<evidence type="ECO:0000313" key="2">
    <source>
        <dbReference type="Proteomes" id="UP000515512"/>
    </source>
</evidence>
<keyword evidence="2" id="KW-1185">Reference proteome</keyword>
<name>A0A7D6Z2J5_9NOCA</name>
<evidence type="ECO:0000313" key="1">
    <source>
        <dbReference type="EMBL" id="QLY29264.1"/>
    </source>
</evidence>
<dbReference type="EMBL" id="CP059399">
    <property type="protein sequence ID" value="QLY29264.1"/>
    <property type="molecule type" value="Genomic_DNA"/>
</dbReference>
<dbReference type="KEGG" id="nhu:H0264_28875"/>